<proteinExistence type="predicted"/>
<feature type="transmembrane region" description="Helical" evidence="1">
    <location>
        <begin position="66"/>
        <end position="86"/>
    </location>
</feature>
<evidence type="ECO:0000313" key="2">
    <source>
        <dbReference type="EMBL" id="KAJ9573765.1"/>
    </source>
</evidence>
<name>A0AAD7Z4X4_DIPPU</name>
<accession>A0AAD7Z4X4</accession>
<evidence type="ECO:0000313" key="3">
    <source>
        <dbReference type="Proteomes" id="UP001233999"/>
    </source>
</evidence>
<protein>
    <submittedName>
        <fullName evidence="2">Uncharacterized protein</fullName>
    </submittedName>
</protein>
<keyword evidence="1" id="KW-0812">Transmembrane</keyword>
<reference evidence="2" key="2">
    <citation type="submission" date="2023-05" db="EMBL/GenBank/DDBJ databases">
        <authorList>
            <person name="Fouks B."/>
        </authorList>
    </citation>
    <scope>NUCLEOTIDE SEQUENCE</scope>
    <source>
        <strain evidence="2">Stay&amp;Tobe</strain>
        <tissue evidence="2">Testes</tissue>
    </source>
</reference>
<gene>
    <name evidence="2" type="ORF">L9F63_008848</name>
</gene>
<dbReference type="AlphaFoldDB" id="A0AAD7Z4X4"/>
<reference evidence="2" key="1">
    <citation type="journal article" date="2023" name="IScience">
        <title>Live-bearing cockroach genome reveals convergent evolutionary mechanisms linked to viviparity in insects and beyond.</title>
        <authorList>
            <person name="Fouks B."/>
            <person name="Harrison M.C."/>
            <person name="Mikhailova A.A."/>
            <person name="Marchal E."/>
            <person name="English S."/>
            <person name="Carruthers M."/>
            <person name="Jennings E.C."/>
            <person name="Chiamaka E.L."/>
            <person name="Frigard R.A."/>
            <person name="Pippel M."/>
            <person name="Attardo G.M."/>
            <person name="Benoit J.B."/>
            <person name="Bornberg-Bauer E."/>
            <person name="Tobe S.S."/>
        </authorList>
    </citation>
    <scope>NUCLEOTIDE SEQUENCE</scope>
    <source>
        <strain evidence="2">Stay&amp;Tobe</strain>
    </source>
</reference>
<keyword evidence="1" id="KW-1133">Transmembrane helix</keyword>
<organism evidence="2 3">
    <name type="scientific">Diploptera punctata</name>
    <name type="common">Pacific beetle cockroach</name>
    <dbReference type="NCBI Taxonomy" id="6984"/>
    <lineage>
        <taxon>Eukaryota</taxon>
        <taxon>Metazoa</taxon>
        <taxon>Ecdysozoa</taxon>
        <taxon>Arthropoda</taxon>
        <taxon>Hexapoda</taxon>
        <taxon>Insecta</taxon>
        <taxon>Pterygota</taxon>
        <taxon>Neoptera</taxon>
        <taxon>Polyneoptera</taxon>
        <taxon>Dictyoptera</taxon>
        <taxon>Blattodea</taxon>
        <taxon>Blaberoidea</taxon>
        <taxon>Blaberidae</taxon>
        <taxon>Diplopterinae</taxon>
        <taxon>Diploptera</taxon>
    </lineage>
</organism>
<dbReference type="Proteomes" id="UP001233999">
    <property type="component" value="Unassembled WGS sequence"/>
</dbReference>
<dbReference type="EMBL" id="JASPKZ010010682">
    <property type="protein sequence ID" value="KAJ9573765.1"/>
    <property type="molecule type" value="Genomic_DNA"/>
</dbReference>
<comment type="caution">
    <text evidence="2">The sequence shown here is derived from an EMBL/GenBank/DDBJ whole genome shotgun (WGS) entry which is preliminary data.</text>
</comment>
<keyword evidence="3" id="KW-1185">Reference proteome</keyword>
<evidence type="ECO:0000256" key="1">
    <source>
        <dbReference type="SAM" id="Phobius"/>
    </source>
</evidence>
<keyword evidence="1" id="KW-0472">Membrane</keyword>
<sequence>MSVTGASIPESLAMSIAKKNPYRHLINYNLQVMHHNGVLKRLRQGEWPTKLPSAAVPWNSVTFNNVAPLLLILSVGLGTSIIFLIIEKCTLSLIKMYFQDPNTLKIKILSCNSIKIKQ</sequence>